<keyword evidence="1" id="KW-0472">Membrane</keyword>
<sequence>MGNQRCGESDDQSSNNSNYSSPVPVIGLYVAGASSLCLLLIILDMFAGFRNRKRWLPCRLFTFNSVTLTLMGVATKLPVDLTTSMPSAHDQLSKLTGTAFICICMGFFMPSLGLVTESECISNMNSLSIFVITVSVNISIQIRTGVINSFQKEHIIVLCCMILMLTTLFVDASNLADEKQRSTTYIKDRFANGKGSLLQRLKVCFLYSYKSNIQLKGCRKDMCPALCALCNVCTAVLLQAIFRSFVSKDSTGFCEDTSDYGWSMWAIVLSQTAAILVGCLGTTIRFLSMVTPLDTNNIVLCGSTLPLNGCIHIICFPIASIFYSVISFIVIAVPMCALLLGIPFTLVAKSKKHLRKTRDVCSNVCKHKDENVEVEEDEEETHEEYRRLFDDWTLKEGGKDMKRLTIKAEVKPNHFIKLLRKTPPSREPFTRAYQELNSMSAAVLAGIATLSMPPFRSHCIRRSLDEVFVILYYIDQRSSSGRIKRKSKQAFNWLDNEEFYNQFKRPYSEAVDQSQMQLDQVTETIKRVEKSNVANGLMGLEVNMVIDFIQQKAYASIEEFNEGLEQLFVDVLNQCLAHLPCIILKEISESSPEDLEKKIKEALRVVSMARKFEGLIQWSFPVGTTITSLATKVAVSASSSGINANTDVILITESISQGSIPFEGASDHTSNYTLGLTTGEGNVSSIVSRTSLDEIIEIE</sequence>
<evidence type="ECO:0000313" key="2">
    <source>
        <dbReference type="EMBL" id="KAK9150238.1"/>
    </source>
</evidence>
<keyword evidence="1" id="KW-1133">Transmembrane helix</keyword>
<feature type="transmembrane region" description="Helical" evidence="1">
    <location>
        <begin position="262"/>
        <end position="286"/>
    </location>
</feature>
<evidence type="ECO:0000313" key="3">
    <source>
        <dbReference type="Proteomes" id="UP001420932"/>
    </source>
</evidence>
<dbReference type="EMBL" id="JBBNAF010000004">
    <property type="protein sequence ID" value="KAK9150238.1"/>
    <property type="molecule type" value="Genomic_DNA"/>
</dbReference>
<organism evidence="2 3">
    <name type="scientific">Stephania yunnanensis</name>
    <dbReference type="NCBI Taxonomy" id="152371"/>
    <lineage>
        <taxon>Eukaryota</taxon>
        <taxon>Viridiplantae</taxon>
        <taxon>Streptophyta</taxon>
        <taxon>Embryophyta</taxon>
        <taxon>Tracheophyta</taxon>
        <taxon>Spermatophyta</taxon>
        <taxon>Magnoliopsida</taxon>
        <taxon>Ranunculales</taxon>
        <taxon>Menispermaceae</taxon>
        <taxon>Menispermoideae</taxon>
        <taxon>Cissampelideae</taxon>
        <taxon>Stephania</taxon>
    </lineage>
</organism>
<feature type="transmembrane region" description="Helical" evidence="1">
    <location>
        <begin position="298"/>
        <end position="319"/>
    </location>
</feature>
<name>A0AAP0KCU3_9MAGN</name>
<feature type="transmembrane region" description="Helical" evidence="1">
    <location>
        <begin position="325"/>
        <end position="348"/>
    </location>
</feature>
<dbReference type="Proteomes" id="UP001420932">
    <property type="component" value="Unassembled WGS sequence"/>
</dbReference>
<reference evidence="2 3" key="1">
    <citation type="submission" date="2024-01" db="EMBL/GenBank/DDBJ databases">
        <title>Genome assemblies of Stephania.</title>
        <authorList>
            <person name="Yang L."/>
        </authorList>
    </citation>
    <scope>NUCLEOTIDE SEQUENCE [LARGE SCALE GENOMIC DNA]</scope>
    <source>
        <strain evidence="2">YNDBR</strain>
        <tissue evidence="2">Leaf</tissue>
    </source>
</reference>
<feature type="transmembrane region" description="Helical" evidence="1">
    <location>
        <begin position="26"/>
        <end position="49"/>
    </location>
</feature>
<accession>A0AAP0KCU3</accession>
<dbReference type="PANTHER" id="PTHR35307">
    <property type="entry name" value="PROTEIN, PUTATIVE-RELATED"/>
    <property type="match status" value="1"/>
</dbReference>
<evidence type="ECO:0000256" key="1">
    <source>
        <dbReference type="SAM" id="Phobius"/>
    </source>
</evidence>
<gene>
    <name evidence="2" type="ORF">Syun_008547</name>
</gene>
<keyword evidence="3" id="KW-1185">Reference proteome</keyword>
<feature type="transmembrane region" description="Helical" evidence="1">
    <location>
        <begin position="127"/>
        <end position="148"/>
    </location>
</feature>
<feature type="transmembrane region" description="Helical" evidence="1">
    <location>
        <begin position="154"/>
        <end position="172"/>
    </location>
</feature>
<keyword evidence="1" id="KW-0812">Transmembrane</keyword>
<protein>
    <submittedName>
        <fullName evidence="2">Uncharacterized protein</fullName>
    </submittedName>
</protein>
<dbReference type="PANTHER" id="PTHR35307:SF5">
    <property type="entry name" value="PGG DOMAIN-CONTAINING PROTEIN"/>
    <property type="match status" value="1"/>
</dbReference>
<feature type="transmembrane region" description="Helical" evidence="1">
    <location>
        <begin position="56"/>
        <end position="75"/>
    </location>
</feature>
<proteinExistence type="predicted"/>
<dbReference type="AlphaFoldDB" id="A0AAP0KCU3"/>
<comment type="caution">
    <text evidence="2">The sequence shown here is derived from an EMBL/GenBank/DDBJ whole genome shotgun (WGS) entry which is preliminary data.</text>
</comment>
<feature type="transmembrane region" description="Helical" evidence="1">
    <location>
        <begin position="222"/>
        <end position="242"/>
    </location>
</feature>
<feature type="transmembrane region" description="Helical" evidence="1">
    <location>
        <begin position="95"/>
        <end position="115"/>
    </location>
</feature>